<dbReference type="RefSeq" id="WP_072887027.1">
    <property type="nucleotide sequence ID" value="NZ_FQVW01000001.1"/>
</dbReference>
<dbReference type="InterPro" id="IPR036746">
    <property type="entry name" value="TT1725-like_sf"/>
</dbReference>
<dbReference type="Pfam" id="PF04456">
    <property type="entry name" value="DUF503"/>
    <property type="match status" value="1"/>
</dbReference>
<name>A0A1M5CCS9_9BACI</name>
<dbReference type="InterPro" id="IPR007546">
    <property type="entry name" value="DUF503"/>
</dbReference>
<proteinExistence type="predicted"/>
<evidence type="ECO:0000313" key="1">
    <source>
        <dbReference type="EMBL" id="SHF52553.1"/>
    </source>
</evidence>
<evidence type="ECO:0008006" key="3">
    <source>
        <dbReference type="Google" id="ProtNLM"/>
    </source>
</evidence>
<gene>
    <name evidence="1" type="ORF">SAMN05216225_1001184</name>
</gene>
<protein>
    <recommendedName>
        <fullName evidence="3">YlxP-like protein</fullName>
    </recommendedName>
</protein>
<dbReference type="OrthoDB" id="9809023at2"/>
<evidence type="ECO:0000313" key="2">
    <source>
        <dbReference type="Proteomes" id="UP000183988"/>
    </source>
</evidence>
<keyword evidence="2" id="KW-1185">Reference proteome</keyword>
<dbReference type="SUPFAM" id="SSF103007">
    <property type="entry name" value="Hypothetical protein TT1725"/>
    <property type="match status" value="1"/>
</dbReference>
<accession>A0A1M5CCS9</accession>
<dbReference type="PANTHER" id="PTHR36441:SF1">
    <property type="entry name" value="DUF503 DOMAIN-CONTAINING PROTEIN"/>
    <property type="match status" value="1"/>
</dbReference>
<dbReference type="EMBL" id="FQVW01000001">
    <property type="protein sequence ID" value="SHF52553.1"/>
    <property type="molecule type" value="Genomic_DNA"/>
</dbReference>
<sequence>MIYYAEVECIMYDGHSLKQKRSILKRIIAKLRKDFNVAVTELDYHDLWQRTKLGIVTVSNDKKHCEQVMQEIMNVIDNYSELERTVTNIERI</sequence>
<dbReference type="AlphaFoldDB" id="A0A1M5CCS9"/>
<organism evidence="1 2">
    <name type="scientific">Ornithinibacillus halophilus</name>
    <dbReference type="NCBI Taxonomy" id="930117"/>
    <lineage>
        <taxon>Bacteria</taxon>
        <taxon>Bacillati</taxon>
        <taxon>Bacillota</taxon>
        <taxon>Bacilli</taxon>
        <taxon>Bacillales</taxon>
        <taxon>Bacillaceae</taxon>
        <taxon>Ornithinibacillus</taxon>
    </lineage>
</organism>
<dbReference type="Gene3D" id="3.30.70.1120">
    <property type="entry name" value="TT1725-like"/>
    <property type="match status" value="1"/>
</dbReference>
<dbReference type="STRING" id="930117.SAMN05216225_1001184"/>
<dbReference type="Proteomes" id="UP000183988">
    <property type="component" value="Unassembled WGS sequence"/>
</dbReference>
<dbReference type="PANTHER" id="PTHR36441">
    <property type="entry name" value="HYPOTHETICAL CYTOSOLIC PROTEIN"/>
    <property type="match status" value="1"/>
</dbReference>
<reference evidence="1 2" key="1">
    <citation type="submission" date="2016-11" db="EMBL/GenBank/DDBJ databases">
        <authorList>
            <person name="Jaros S."/>
            <person name="Januszkiewicz K."/>
            <person name="Wedrychowicz H."/>
        </authorList>
    </citation>
    <scope>NUCLEOTIDE SEQUENCE [LARGE SCALE GENOMIC DNA]</scope>
    <source>
        <strain evidence="1 2">IBRC-M 10683</strain>
    </source>
</reference>